<name>A0AAV4DI88_9GAST</name>
<keyword evidence="1" id="KW-0695">RNA-directed DNA polymerase</keyword>
<keyword evidence="1" id="KW-0808">Transferase</keyword>
<sequence>MPLIYMEHLPKIDAEAVAQALVDIWKRLGVLKEVLSDQGTQFMSDCLRKVCRLLVIKQTVTTPYYLMYKASFTRIDQMPPDVNDKVLCIGVTNILHKHLHPHQSRHLVV</sequence>
<dbReference type="GO" id="GO:0003676">
    <property type="term" value="F:nucleic acid binding"/>
    <property type="evidence" value="ECO:0007669"/>
    <property type="project" value="InterPro"/>
</dbReference>
<comment type="caution">
    <text evidence="1">The sequence shown here is derived from an EMBL/GenBank/DDBJ whole genome shotgun (WGS) entry which is preliminary data.</text>
</comment>
<dbReference type="Proteomes" id="UP000735302">
    <property type="component" value="Unassembled WGS sequence"/>
</dbReference>
<reference evidence="1 2" key="1">
    <citation type="journal article" date="2021" name="Elife">
        <title>Chloroplast acquisition without the gene transfer in kleptoplastic sea slugs, Plakobranchus ocellatus.</title>
        <authorList>
            <person name="Maeda T."/>
            <person name="Takahashi S."/>
            <person name="Yoshida T."/>
            <person name="Shimamura S."/>
            <person name="Takaki Y."/>
            <person name="Nagai Y."/>
            <person name="Toyoda A."/>
            <person name="Suzuki Y."/>
            <person name="Arimoto A."/>
            <person name="Ishii H."/>
            <person name="Satoh N."/>
            <person name="Nishiyama T."/>
            <person name="Hasebe M."/>
            <person name="Maruyama T."/>
            <person name="Minagawa J."/>
            <person name="Obokata J."/>
            <person name="Shigenobu S."/>
        </authorList>
    </citation>
    <scope>NUCLEOTIDE SEQUENCE [LARGE SCALE GENOMIC DNA]</scope>
</reference>
<accession>A0AAV4DI88</accession>
<proteinExistence type="predicted"/>
<dbReference type="AlphaFoldDB" id="A0AAV4DI88"/>
<organism evidence="1 2">
    <name type="scientific">Plakobranchus ocellatus</name>
    <dbReference type="NCBI Taxonomy" id="259542"/>
    <lineage>
        <taxon>Eukaryota</taxon>
        <taxon>Metazoa</taxon>
        <taxon>Spiralia</taxon>
        <taxon>Lophotrochozoa</taxon>
        <taxon>Mollusca</taxon>
        <taxon>Gastropoda</taxon>
        <taxon>Heterobranchia</taxon>
        <taxon>Euthyneura</taxon>
        <taxon>Panpulmonata</taxon>
        <taxon>Sacoglossa</taxon>
        <taxon>Placobranchoidea</taxon>
        <taxon>Plakobranchidae</taxon>
        <taxon>Plakobranchus</taxon>
    </lineage>
</organism>
<evidence type="ECO:0000313" key="1">
    <source>
        <dbReference type="EMBL" id="GFO43855.1"/>
    </source>
</evidence>
<dbReference type="Gene3D" id="3.30.420.10">
    <property type="entry name" value="Ribonuclease H-like superfamily/Ribonuclease H"/>
    <property type="match status" value="1"/>
</dbReference>
<keyword evidence="2" id="KW-1185">Reference proteome</keyword>
<evidence type="ECO:0000313" key="2">
    <source>
        <dbReference type="Proteomes" id="UP000735302"/>
    </source>
</evidence>
<keyword evidence="1" id="KW-0548">Nucleotidyltransferase</keyword>
<dbReference type="InterPro" id="IPR036397">
    <property type="entry name" value="RNaseH_sf"/>
</dbReference>
<protein>
    <submittedName>
        <fullName evidence="1">Reverse transcriptase</fullName>
    </submittedName>
</protein>
<dbReference type="SUPFAM" id="SSF53098">
    <property type="entry name" value="Ribonuclease H-like"/>
    <property type="match status" value="1"/>
</dbReference>
<dbReference type="InterPro" id="IPR012337">
    <property type="entry name" value="RNaseH-like_sf"/>
</dbReference>
<dbReference type="GO" id="GO:0003964">
    <property type="term" value="F:RNA-directed DNA polymerase activity"/>
    <property type="evidence" value="ECO:0007669"/>
    <property type="project" value="UniProtKB-KW"/>
</dbReference>
<gene>
    <name evidence="1" type="ORF">PoB_007036000</name>
</gene>
<dbReference type="EMBL" id="BLXT01007928">
    <property type="protein sequence ID" value="GFO43855.1"/>
    <property type="molecule type" value="Genomic_DNA"/>
</dbReference>